<keyword evidence="2" id="KW-1185">Reference proteome</keyword>
<organism evidence="1 2">
    <name type="scientific">Manihot esculenta</name>
    <name type="common">Cassava</name>
    <name type="synonym">Jatropha manihot</name>
    <dbReference type="NCBI Taxonomy" id="3983"/>
    <lineage>
        <taxon>Eukaryota</taxon>
        <taxon>Viridiplantae</taxon>
        <taxon>Streptophyta</taxon>
        <taxon>Embryophyta</taxon>
        <taxon>Tracheophyta</taxon>
        <taxon>Spermatophyta</taxon>
        <taxon>Magnoliopsida</taxon>
        <taxon>eudicotyledons</taxon>
        <taxon>Gunneridae</taxon>
        <taxon>Pentapetalae</taxon>
        <taxon>rosids</taxon>
        <taxon>fabids</taxon>
        <taxon>Malpighiales</taxon>
        <taxon>Euphorbiaceae</taxon>
        <taxon>Crotonoideae</taxon>
        <taxon>Manihoteae</taxon>
        <taxon>Manihot</taxon>
    </lineage>
</organism>
<evidence type="ECO:0000313" key="1">
    <source>
        <dbReference type="EMBL" id="KAG8656427.1"/>
    </source>
</evidence>
<dbReference type="Proteomes" id="UP000091857">
    <property type="component" value="Chromosome 4"/>
</dbReference>
<name>A0ACB7HV78_MANES</name>
<evidence type="ECO:0000313" key="2">
    <source>
        <dbReference type="Proteomes" id="UP000091857"/>
    </source>
</evidence>
<accession>A0ACB7HV78</accession>
<proteinExistence type="predicted"/>
<reference evidence="2" key="1">
    <citation type="journal article" date="2016" name="Nat. Biotechnol.">
        <title>Sequencing wild and cultivated cassava and related species reveals extensive interspecific hybridization and genetic diversity.</title>
        <authorList>
            <person name="Bredeson J.V."/>
            <person name="Lyons J.B."/>
            <person name="Prochnik S.E."/>
            <person name="Wu G.A."/>
            <person name="Ha C.M."/>
            <person name="Edsinger-Gonzales E."/>
            <person name="Grimwood J."/>
            <person name="Schmutz J."/>
            <person name="Rabbi I.Y."/>
            <person name="Egesi C."/>
            <person name="Nauluvula P."/>
            <person name="Lebot V."/>
            <person name="Ndunguru J."/>
            <person name="Mkamilo G."/>
            <person name="Bart R.S."/>
            <person name="Setter T.L."/>
            <person name="Gleadow R.M."/>
            <person name="Kulakow P."/>
            <person name="Ferguson M.E."/>
            <person name="Rounsley S."/>
            <person name="Rokhsar D.S."/>
        </authorList>
    </citation>
    <scope>NUCLEOTIDE SEQUENCE [LARGE SCALE GENOMIC DNA]</scope>
    <source>
        <strain evidence="2">cv. AM560-2</strain>
    </source>
</reference>
<protein>
    <submittedName>
        <fullName evidence="1">Uncharacterized protein</fullName>
    </submittedName>
</protein>
<dbReference type="EMBL" id="CM004390">
    <property type="protein sequence ID" value="KAG8656427.1"/>
    <property type="molecule type" value="Genomic_DNA"/>
</dbReference>
<comment type="caution">
    <text evidence="1">The sequence shown here is derived from an EMBL/GenBank/DDBJ whole genome shotgun (WGS) entry which is preliminary data.</text>
</comment>
<sequence>MSRIDAAKGISMERNFGWRLTGLVLKIMVAGVSLHASHTLTSTCFLGKFSLSKNKRTHSCHNFHQIICNSDHSEIRIRISFSNDMTA</sequence>
<gene>
    <name evidence="1" type="ORF">MANES_04G134050v8</name>
</gene>